<dbReference type="InterPro" id="IPR015865">
    <property type="entry name" value="Riboflavin_kinase_bac/euk"/>
</dbReference>
<dbReference type="OrthoDB" id="276388at2759"/>
<gene>
    <name evidence="9" type="ORF">PBRA_001717</name>
    <name evidence="10" type="ORF">PLBR_LOCUS1065</name>
</gene>
<evidence type="ECO:0000256" key="2">
    <source>
        <dbReference type="ARBA" id="ARBA00012105"/>
    </source>
</evidence>
<dbReference type="Proteomes" id="UP000039324">
    <property type="component" value="Unassembled WGS sequence"/>
</dbReference>
<dbReference type="SMART" id="SM00904">
    <property type="entry name" value="Flavokinase"/>
    <property type="match status" value="1"/>
</dbReference>
<dbReference type="Pfam" id="PF01687">
    <property type="entry name" value="Flavokinase"/>
    <property type="match status" value="1"/>
</dbReference>
<evidence type="ECO:0000313" key="9">
    <source>
        <dbReference type="EMBL" id="CEP00663.1"/>
    </source>
</evidence>
<keyword evidence="10" id="KW-0496">Mitochondrion</keyword>
<dbReference type="SUPFAM" id="SSF82114">
    <property type="entry name" value="Riboflavin kinase-like"/>
    <property type="match status" value="1"/>
</dbReference>
<keyword evidence="4" id="KW-0288">FMN</keyword>
<geneLocation type="mitochondrion" evidence="10"/>
<proteinExistence type="predicted"/>
<dbReference type="GO" id="GO:0005524">
    <property type="term" value="F:ATP binding"/>
    <property type="evidence" value="ECO:0007669"/>
    <property type="project" value="UniProtKB-KW"/>
</dbReference>
<dbReference type="Gene3D" id="2.40.30.30">
    <property type="entry name" value="Riboflavin kinase-like"/>
    <property type="match status" value="1"/>
</dbReference>
<keyword evidence="11" id="KW-1185">Reference proteome</keyword>
<dbReference type="InterPro" id="IPR023468">
    <property type="entry name" value="Riboflavin_kinase"/>
</dbReference>
<reference evidence="9 11" key="1">
    <citation type="submission" date="2015-02" db="EMBL/GenBank/DDBJ databases">
        <authorList>
            <person name="Chooi Y.-H."/>
        </authorList>
    </citation>
    <scope>NUCLEOTIDE SEQUENCE [LARGE SCALE GENOMIC DNA]</scope>
    <source>
        <strain evidence="9">E3</strain>
    </source>
</reference>
<evidence type="ECO:0000313" key="12">
    <source>
        <dbReference type="Proteomes" id="UP000290189"/>
    </source>
</evidence>
<dbReference type="AlphaFoldDB" id="A0A0G4IZA3"/>
<dbReference type="PANTHER" id="PTHR22749">
    <property type="entry name" value="RIBOFLAVIN KINASE/FMN ADENYLYLTRANSFERASE"/>
    <property type="match status" value="1"/>
</dbReference>
<evidence type="ECO:0000256" key="6">
    <source>
        <dbReference type="ARBA" id="ARBA00022741"/>
    </source>
</evidence>
<name>A0A0G4IZA3_PLABS</name>
<dbReference type="PANTHER" id="PTHR22749:SF6">
    <property type="entry name" value="RIBOFLAVIN KINASE"/>
    <property type="match status" value="1"/>
</dbReference>
<accession>A0A0G4IZA3</accession>
<keyword evidence="5" id="KW-0808">Transferase</keyword>
<organism evidence="9 11">
    <name type="scientific">Plasmodiophora brassicae</name>
    <name type="common">Clubroot disease agent</name>
    <dbReference type="NCBI Taxonomy" id="37360"/>
    <lineage>
        <taxon>Eukaryota</taxon>
        <taxon>Sar</taxon>
        <taxon>Rhizaria</taxon>
        <taxon>Endomyxa</taxon>
        <taxon>Phytomyxea</taxon>
        <taxon>Plasmodiophorida</taxon>
        <taxon>Plasmodiophoridae</taxon>
        <taxon>Plasmodiophora</taxon>
    </lineage>
</organism>
<evidence type="ECO:0000256" key="5">
    <source>
        <dbReference type="ARBA" id="ARBA00022679"/>
    </source>
</evidence>
<dbReference type="InterPro" id="IPR023465">
    <property type="entry name" value="Riboflavin_kinase_dom_sf"/>
</dbReference>
<dbReference type="STRING" id="37360.A0A0G4IZA3"/>
<dbReference type="EMBL" id="OVEO01000002">
    <property type="protein sequence ID" value="SPQ93850.1"/>
    <property type="molecule type" value="Genomic_DNA"/>
</dbReference>
<dbReference type="OMA" id="NGEVHKM"/>
<comment type="pathway">
    <text evidence="1">Cofactor biosynthesis; FMN biosynthesis; FMN from riboflavin (ATP route): step 1/1.</text>
</comment>
<reference evidence="10 12" key="2">
    <citation type="submission" date="2018-03" db="EMBL/GenBank/DDBJ databases">
        <authorList>
            <person name="Fogelqvist J."/>
        </authorList>
    </citation>
    <scope>NUCLEOTIDE SEQUENCE [LARGE SCALE GENOMIC DNA]</scope>
</reference>
<protein>
    <recommendedName>
        <fullName evidence="2">riboflavin kinase</fullName>
        <ecNumber evidence="2">2.7.1.26</ecNumber>
    </recommendedName>
</protein>
<dbReference type="EMBL" id="CDSF01000101">
    <property type="protein sequence ID" value="CEP00663.1"/>
    <property type="molecule type" value="Genomic_DNA"/>
</dbReference>
<keyword evidence="7" id="KW-0067">ATP-binding</keyword>
<evidence type="ECO:0000256" key="4">
    <source>
        <dbReference type="ARBA" id="ARBA00022643"/>
    </source>
</evidence>
<evidence type="ECO:0000313" key="11">
    <source>
        <dbReference type="Proteomes" id="UP000039324"/>
    </source>
</evidence>
<feature type="domain" description="Riboflavin kinase" evidence="8">
    <location>
        <begin position="17"/>
        <end position="143"/>
    </location>
</feature>
<dbReference type="EC" id="2.7.1.26" evidence="2"/>
<dbReference type="UniPathway" id="UPA00276">
    <property type="reaction ID" value="UER00406"/>
</dbReference>
<evidence type="ECO:0000259" key="8">
    <source>
        <dbReference type="SMART" id="SM00904"/>
    </source>
</evidence>
<dbReference type="GO" id="GO:0009231">
    <property type="term" value="P:riboflavin biosynthetic process"/>
    <property type="evidence" value="ECO:0007669"/>
    <property type="project" value="InterPro"/>
</dbReference>
<evidence type="ECO:0000256" key="7">
    <source>
        <dbReference type="ARBA" id="ARBA00022840"/>
    </source>
</evidence>
<sequence>MDHDGIVRVCTACRPVWRLRGAVVRGQARGRDLGFPTANLGEAAWAGQSRLPRHGVYIGWAAISSRPGVAYKAMVSVGDNPSFGSDNSVTIEAYLCNEFSKDFYGDTMSLLIVARIRDMMRISFDQLVRAIRNDTAFGTMALDQPEFAQLRDDPWLFGMNDQ</sequence>
<evidence type="ECO:0000256" key="1">
    <source>
        <dbReference type="ARBA" id="ARBA00005201"/>
    </source>
</evidence>
<dbReference type="Proteomes" id="UP000290189">
    <property type="component" value="Unassembled WGS sequence"/>
</dbReference>
<keyword evidence="6" id="KW-0547">Nucleotide-binding</keyword>
<dbReference type="GO" id="GO:0009398">
    <property type="term" value="P:FMN biosynthetic process"/>
    <property type="evidence" value="ECO:0007669"/>
    <property type="project" value="UniProtKB-UniPathway"/>
</dbReference>
<evidence type="ECO:0000313" key="10">
    <source>
        <dbReference type="EMBL" id="SPQ93850.1"/>
    </source>
</evidence>
<dbReference type="GO" id="GO:0008531">
    <property type="term" value="F:riboflavin kinase activity"/>
    <property type="evidence" value="ECO:0007669"/>
    <property type="project" value="UniProtKB-EC"/>
</dbReference>
<keyword evidence="3" id="KW-0285">Flavoprotein</keyword>
<evidence type="ECO:0000256" key="3">
    <source>
        <dbReference type="ARBA" id="ARBA00022630"/>
    </source>
</evidence>